<feature type="region of interest" description="Disordered" evidence="1">
    <location>
        <begin position="1"/>
        <end position="61"/>
    </location>
</feature>
<gene>
    <name evidence="3" type="ORF">CBM2594_U40001</name>
</gene>
<keyword evidence="2" id="KW-1133">Transmembrane helix</keyword>
<keyword evidence="2" id="KW-0812">Transmembrane</keyword>
<feature type="transmembrane region" description="Helical" evidence="2">
    <location>
        <begin position="68"/>
        <end position="90"/>
    </location>
</feature>
<dbReference type="Proteomes" id="UP000257139">
    <property type="component" value="Unassembled WGS sequence"/>
</dbReference>
<evidence type="ECO:0000256" key="2">
    <source>
        <dbReference type="SAM" id="Phobius"/>
    </source>
</evidence>
<feature type="compositionally biased region" description="Polar residues" evidence="1">
    <location>
        <begin position="48"/>
        <end position="61"/>
    </location>
</feature>
<dbReference type="AlphaFoldDB" id="A0A7Z7JGD6"/>
<dbReference type="EMBL" id="OGUU01000051">
    <property type="protein sequence ID" value="SPC26096.1"/>
    <property type="molecule type" value="Genomic_DNA"/>
</dbReference>
<evidence type="ECO:0000256" key="1">
    <source>
        <dbReference type="SAM" id="MobiDB-lite"/>
    </source>
</evidence>
<protein>
    <submittedName>
        <fullName evidence="3">Uncharacterized protein</fullName>
    </submittedName>
</protein>
<reference evidence="3 4" key="1">
    <citation type="submission" date="2018-01" db="EMBL/GenBank/DDBJ databases">
        <authorList>
            <person name="Clerissi C."/>
        </authorList>
    </citation>
    <scope>NUCLEOTIDE SEQUENCE [LARGE SCALE GENOMIC DNA]</scope>
    <source>
        <strain evidence="3">Cupriavidus taiwanensis STM 6021</strain>
    </source>
</reference>
<keyword evidence="2" id="KW-0472">Membrane</keyword>
<proteinExistence type="predicted"/>
<sequence length="277" mass="29462">MPAAVPSGRTPAGPRRKSWSAPIMRAPEAGTNGPGATSRASGLPARSAMTTSVSSPEATARTSRGRSAWSISTVVMVGLLRLLGLAYHYWGFAGVLGCQSENVKNSPLDAAFWRGVTGGTRVAERRDPHDPTDGPAQMHVGDPGQSDVMRVGLHNFVLAVRPPASRFRGAGNNFASTNFAENCSPGRQLKQVCSFPSGSVHRLPVRCGFQSRGRSPAGAARTGLERLPRGSGRLAAAPVSRVHEGQEQNLGKTRNQIYANQPPRLMAIVFKQMIVFI</sequence>
<comment type="caution">
    <text evidence="3">The sequence shown here is derived from an EMBL/GenBank/DDBJ whole genome shotgun (WGS) entry which is preliminary data.</text>
</comment>
<evidence type="ECO:0000313" key="4">
    <source>
        <dbReference type="Proteomes" id="UP000257139"/>
    </source>
</evidence>
<organism evidence="3 4">
    <name type="scientific">Cupriavidus taiwanensis</name>
    <dbReference type="NCBI Taxonomy" id="164546"/>
    <lineage>
        <taxon>Bacteria</taxon>
        <taxon>Pseudomonadati</taxon>
        <taxon>Pseudomonadota</taxon>
        <taxon>Betaproteobacteria</taxon>
        <taxon>Burkholderiales</taxon>
        <taxon>Burkholderiaceae</taxon>
        <taxon>Cupriavidus</taxon>
    </lineage>
</organism>
<evidence type="ECO:0000313" key="3">
    <source>
        <dbReference type="EMBL" id="SPC26096.1"/>
    </source>
</evidence>
<name>A0A7Z7JGD6_9BURK</name>
<accession>A0A7Z7JGD6</accession>